<dbReference type="EMBL" id="CACTIH010003669">
    <property type="protein sequence ID" value="CAA2981333.1"/>
    <property type="molecule type" value="Genomic_DNA"/>
</dbReference>
<dbReference type="FunFam" id="3.40.1180.10:FF:000001">
    <property type="entry name" value="(2E,6E)-farnesyl-diphosphate-specific ditrans,polycis-undecaprenyl-diphosphate synthase"/>
    <property type="match status" value="1"/>
</dbReference>
<reference evidence="3 4" key="1">
    <citation type="submission" date="2019-12" db="EMBL/GenBank/DDBJ databases">
        <authorList>
            <person name="Alioto T."/>
            <person name="Alioto T."/>
            <person name="Gomez Garrido J."/>
        </authorList>
    </citation>
    <scope>NUCLEOTIDE SEQUENCE [LARGE SCALE GENOMIC DNA]</scope>
</reference>
<dbReference type="GO" id="GO:0009668">
    <property type="term" value="P:plastid membrane organization"/>
    <property type="evidence" value="ECO:0007669"/>
    <property type="project" value="TreeGrafter"/>
</dbReference>
<organism evidence="3 4">
    <name type="scientific">Olea europaea subsp. europaea</name>
    <dbReference type="NCBI Taxonomy" id="158383"/>
    <lineage>
        <taxon>Eukaryota</taxon>
        <taxon>Viridiplantae</taxon>
        <taxon>Streptophyta</taxon>
        <taxon>Embryophyta</taxon>
        <taxon>Tracheophyta</taxon>
        <taxon>Spermatophyta</taxon>
        <taxon>Magnoliopsida</taxon>
        <taxon>eudicotyledons</taxon>
        <taxon>Gunneridae</taxon>
        <taxon>Pentapetalae</taxon>
        <taxon>asterids</taxon>
        <taxon>lamiids</taxon>
        <taxon>Lamiales</taxon>
        <taxon>Oleaceae</taxon>
        <taxon>Oleeae</taxon>
        <taxon>Olea</taxon>
    </lineage>
</organism>
<name>A0A8S0RPY2_OLEEU</name>
<dbReference type="Pfam" id="PF01255">
    <property type="entry name" value="Prenyltransf"/>
    <property type="match status" value="1"/>
</dbReference>
<dbReference type="InterPro" id="IPR036424">
    <property type="entry name" value="UPP_synth-like_sf"/>
</dbReference>
<dbReference type="GO" id="GO:0016094">
    <property type="term" value="P:polyprenol biosynthetic process"/>
    <property type="evidence" value="ECO:0007669"/>
    <property type="project" value="TreeGrafter"/>
</dbReference>
<evidence type="ECO:0000313" key="3">
    <source>
        <dbReference type="EMBL" id="CAA2981333.1"/>
    </source>
</evidence>
<dbReference type="PANTHER" id="PTHR10291">
    <property type="entry name" value="DEHYDRODOLICHYL DIPHOSPHATE SYNTHASE FAMILY MEMBER"/>
    <property type="match status" value="1"/>
</dbReference>
<evidence type="ECO:0000256" key="1">
    <source>
        <dbReference type="ARBA" id="ARBA00022679"/>
    </source>
</evidence>
<comment type="caution">
    <text evidence="3">The sequence shown here is derived from an EMBL/GenBank/DDBJ whole genome shotgun (WGS) entry which is preliminary data.</text>
</comment>
<keyword evidence="1 2" id="KW-0808">Transferase</keyword>
<dbReference type="Gene3D" id="3.40.1180.10">
    <property type="entry name" value="Decaprenyl diphosphate synthase-like"/>
    <property type="match status" value="1"/>
</dbReference>
<evidence type="ECO:0000256" key="2">
    <source>
        <dbReference type="RuleBase" id="RU363018"/>
    </source>
</evidence>
<gene>
    <name evidence="3" type="ORF">OLEA9_A064867</name>
</gene>
<dbReference type="InterPro" id="IPR001441">
    <property type="entry name" value="UPP_synth-like"/>
</dbReference>
<dbReference type="OrthoDB" id="4173905at2759"/>
<protein>
    <recommendedName>
        <fullName evidence="2">Alkyl transferase</fullName>
        <ecNumber evidence="2">2.5.1.-</ecNumber>
    </recommendedName>
</protein>
<dbReference type="GO" id="GO:0045547">
    <property type="term" value="F:ditrans,polycis-polyprenyl diphosphate synthase [(2E,6E)-farnesyl diphosphate specific] activity"/>
    <property type="evidence" value="ECO:0007669"/>
    <property type="project" value="TreeGrafter"/>
</dbReference>
<dbReference type="PANTHER" id="PTHR10291:SF0">
    <property type="entry name" value="DEHYDRODOLICHYL DIPHOSPHATE SYNTHASE 2"/>
    <property type="match status" value="1"/>
</dbReference>
<dbReference type="GO" id="GO:0000287">
    <property type="term" value="F:magnesium ion binding"/>
    <property type="evidence" value="ECO:0007669"/>
    <property type="project" value="UniProtKB-ARBA"/>
</dbReference>
<dbReference type="GO" id="GO:0009409">
    <property type="term" value="P:response to cold"/>
    <property type="evidence" value="ECO:0007669"/>
    <property type="project" value="TreeGrafter"/>
</dbReference>
<dbReference type="EC" id="2.5.1.-" evidence="2"/>
<dbReference type="CDD" id="cd00475">
    <property type="entry name" value="Cis_IPPS"/>
    <property type="match status" value="1"/>
</dbReference>
<keyword evidence="4" id="KW-1185">Reference proteome</keyword>
<comment type="similarity">
    <text evidence="2">Belongs to the UPP synthase family.</text>
</comment>
<evidence type="ECO:0000313" key="4">
    <source>
        <dbReference type="Proteomes" id="UP000594638"/>
    </source>
</evidence>
<dbReference type="Proteomes" id="UP000594638">
    <property type="component" value="Unassembled WGS sequence"/>
</dbReference>
<dbReference type="GO" id="GO:0009570">
    <property type="term" value="C:chloroplast stroma"/>
    <property type="evidence" value="ECO:0007669"/>
    <property type="project" value="TreeGrafter"/>
</dbReference>
<dbReference type="HAMAP" id="MF_01139">
    <property type="entry name" value="ISPT"/>
    <property type="match status" value="1"/>
</dbReference>
<dbReference type="SUPFAM" id="SSF64005">
    <property type="entry name" value="Undecaprenyl diphosphate synthase"/>
    <property type="match status" value="1"/>
</dbReference>
<sequence>MVCLVNSSAFAFSGISPLHSRSDSVSRRSNFPYRTPTTVSIKNMPSKQDALRFPPLCQHGGTTRQGRRKTLSPIKSMQDHEALPEGLKPELMPKHVAIILDGNRRWAKEKGLSMELGHLSGGRVIKNIAFLCNKWGVKDLSIFAFSTENWTRPKEEVDFLMGLFEEVGQTYMDEVTRYNVKISAIGDKSKLPEPLQELVATAEETTRGNTGLHLLVALNYSGRYDIMQATKSIAGKVKDGIFQVEDINEILFEKELKTGCAEFPNPDLLIRTSGEQRISNFYLWQLAYTEIFFSKKKFPDFNEGDFIEALSSFQKRERRYGGNK</sequence>
<dbReference type="Gramene" id="OE9A064867T1">
    <property type="protein sequence ID" value="OE9A064867C1"/>
    <property type="gene ID" value="OE9A064867"/>
</dbReference>
<accession>A0A8S0RPY2</accession>
<proteinExistence type="inferred from homology"/>
<dbReference type="NCBIfam" id="TIGR00055">
    <property type="entry name" value="uppS"/>
    <property type="match status" value="1"/>
</dbReference>
<dbReference type="AlphaFoldDB" id="A0A8S0RPY2"/>